<reference evidence="2" key="2">
    <citation type="submission" date="2021-04" db="EMBL/GenBank/DDBJ databases">
        <authorList>
            <person name="Liu J."/>
        </authorList>
    </citation>
    <scope>NUCLEOTIDE SEQUENCE</scope>
    <source>
        <strain evidence="2">BAD-6</strain>
    </source>
</reference>
<name>A0A8J7W278_9FIRM</name>
<evidence type="ECO:0000259" key="1">
    <source>
        <dbReference type="Pfam" id="PF05598"/>
    </source>
</evidence>
<dbReference type="Pfam" id="PF05598">
    <property type="entry name" value="DUF772"/>
    <property type="match status" value="1"/>
</dbReference>
<dbReference type="AlphaFoldDB" id="A0A8J7W278"/>
<keyword evidence="3" id="KW-1185">Reference proteome</keyword>
<dbReference type="Proteomes" id="UP000675664">
    <property type="component" value="Unassembled WGS sequence"/>
</dbReference>
<dbReference type="RefSeq" id="WP_227019658.1">
    <property type="nucleotide sequence ID" value="NZ_JAGSND010000014.1"/>
</dbReference>
<accession>A0A8J7W278</accession>
<proteinExistence type="predicted"/>
<dbReference type="EMBL" id="JAGSND010000014">
    <property type="protein sequence ID" value="MBR0599522.1"/>
    <property type="molecule type" value="Genomic_DNA"/>
</dbReference>
<evidence type="ECO:0000313" key="3">
    <source>
        <dbReference type="Proteomes" id="UP000675664"/>
    </source>
</evidence>
<reference evidence="2" key="1">
    <citation type="submission" date="2021-04" db="EMBL/GenBank/DDBJ databases">
        <title>Sinoanaerobacter chloroacetimidivorans sp. nov., an obligate anaerobic bacterium isolated from anaerobic sludge.</title>
        <authorList>
            <person name="Bao Y."/>
        </authorList>
    </citation>
    <scope>NUCLEOTIDE SEQUENCE</scope>
    <source>
        <strain evidence="2">BAD-6</strain>
    </source>
</reference>
<feature type="domain" description="Transposase InsH N-terminal" evidence="1">
    <location>
        <begin position="17"/>
        <end position="106"/>
    </location>
</feature>
<evidence type="ECO:0000313" key="2">
    <source>
        <dbReference type="EMBL" id="MBR0599522.1"/>
    </source>
</evidence>
<comment type="caution">
    <text evidence="2">The sequence shown here is derived from an EMBL/GenBank/DDBJ whole genome shotgun (WGS) entry which is preliminary data.</text>
</comment>
<protein>
    <submittedName>
        <fullName evidence="2">Transposase</fullName>
    </submittedName>
</protein>
<dbReference type="InterPro" id="IPR008490">
    <property type="entry name" value="Transposase_InsH_N"/>
</dbReference>
<organism evidence="2 3">
    <name type="scientific">Sinanaerobacter chloroacetimidivorans</name>
    <dbReference type="NCBI Taxonomy" id="2818044"/>
    <lineage>
        <taxon>Bacteria</taxon>
        <taxon>Bacillati</taxon>
        <taxon>Bacillota</taxon>
        <taxon>Clostridia</taxon>
        <taxon>Peptostreptococcales</taxon>
        <taxon>Anaerovoracaceae</taxon>
        <taxon>Sinanaerobacter</taxon>
    </lineage>
</organism>
<sequence length="136" mass="15677">MYIRQETLFSFEEILKFQKETRLELIFSKLDLSKLSKKLGKSSYARGPKGYCVMNLIYALIAMQVERIPTMKDLVQKLNENPVLRYNCGFDILGSVPSESTFSRFMSGLSLSDELSSLFRKIVLQVFSQFARQAIQ</sequence>
<gene>
    <name evidence="2" type="ORF">KCX82_16675</name>
</gene>